<reference evidence="2 3" key="1">
    <citation type="submission" date="2019-02" db="EMBL/GenBank/DDBJ databases">
        <title>Draft genome sequences of novel Actinobacteria.</title>
        <authorList>
            <person name="Sahin N."/>
            <person name="Ay H."/>
            <person name="Saygin H."/>
        </authorList>
    </citation>
    <scope>NUCLEOTIDE SEQUENCE [LARGE SCALE GENOMIC DNA]</scope>
    <source>
        <strain evidence="2 3">JCM 30529</strain>
    </source>
</reference>
<feature type="region of interest" description="Disordered" evidence="1">
    <location>
        <begin position="242"/>
        <end position="264"/>
    </location>
</feature>
<keyword evidence="3" id="KW-1185">Reference proteome</keyword>
<evidence type="ECO:0000256" key="1">
    <source>
        <dbReference type="SAM" id="MobiDB-lite"/>
    </source>
</evidence>
<dbReference type="Proteomes" id="UP000295626">
    <property type="component" value="Unassembled WGS sequence"/>
</dbReference>
<gene>
    <name evidence="2" type="ORF">E1091_00335</name>
</gene>
<feature type="compositionally biased region" description="Basic and acidic residues" evidence="1">
    <location>
        <begin position="254"/>
        <end position="264"/>
    </location>
</feature>
<sequence length="376" mass="39673">MATVVTWLGCDLVSGAIIDELPEIVPGGPLSHLLGAYTSTQLVLPIALGGHGAPPRDWEAATEPCRTMIVAVLAGRPVWAGIVLTRRGGTGATVELACATVEAYTDRRFVRDHDFVQVDQALIAASLVDDANIEGIGLIADAPPTGTLRDRTYRDGDDASVYSRLRELMGVTGGPEWMVQLEWSDVTETAVSKIVRVRKRLGYASGRPSAVFATGTASAVTSTQGASEARYTFTEDYSAGSGANHIVATSSGEGDSRPESDPARDEALLSAGWPRWEHRYSPSSSITEKSTLDAHAARALSLMARGARTLTISARADAYPVLGRDWATGDDIGYELVGHRHPNGLVGVARAVGWDLDAVAGTVSPILLAPGEDIIS</sequence>
<name>A0ABY2DM35_9ACTN</name>
<accession>A0ABY2DM35</accession>
<dbReference type="EMBL" id="SMKE01000003">
    <property type="protein sequence ID" value="TDC02593.1"/>
    <property type="molecule type" value="Genomic_DNA"/>
</dbReference>
<evidence type="ECO:0000313" key="2">
    <source>
        <dbReference type="EMBL" id="TDC02593.1"/>
    </source>
</evidence>
<comment type="caution">
    <text evidence="2">The sequence shown here is derived from an EMBL/GenBank/DDBJ whole genome shotgun (WGS) entry which is preliminary data.</text>
</comment>
<proteinExistence type="predicted"/>
<evidence type="ECO:0000313" key="3">
    <source>
        <dbReference type="Proteomes" id="UP000295626"/>
    </source>
</evidence>
<organism evidence="2 3">
    <name type="scientific">Micromonospora fluostatini</name>
    <dbReference type="NCBI Taxonomy" id="1629071"/>
    <lineage>
        <taxon>Bacteria</taxon>
        <taxon>Bacillati</taxon>
        <taxon>Actinomycetota</taxon>
        <taxon>Actinomycetes</taxon>
        <taxon>Micromonosporales</taxon>
        <taxon>Micromonosporaceae</taxon>
        <taxon>Micromonospora</taxon>
    </lineage>
</organism>
<protein>
    <submittedName>
        <fullName evidence="2">Uncharacterized protein</fullName>
    </submittedName>
</protein>